<gene>
    <name evidence="2" type="ORF">NBR_LOCUS19152</name>
</gene>
<dbReference type="STRING" id="27835.A0A0N4YPI0"/>
<feature type="compositionally biased region" description="Basic and acidic residues" evidence="1">
    <location>
        <begin position="165"/>
        <end position="221"/>
    </location>
</feature>
<feature type="compositionally biased region" description="Basic residues" evidence="1">
    <location>
        <begin position="278"/>
        <end position="287"/>
    </location>
</feature>
<feature type="compositionally biased region" description="Low complexity" evidence="1">
    <location>
        <begin position="124"/>
        <end position="133"/>
    </location>
</feature>
<dbReference type="AlphaFoldDB" id="A0A0N4YPI0"/>
<organism evidence="4">
    <name type="scientific">Nippostrongylus brasiliensis</name>
    <name type="common">Rat hookworm</name>
    <dbReference type="NCBI Taxonomy" id="27835"/>
    <lineage>
        <taxon>Eukaryota</taxon>
        <taxon>Metazoa</taxon>
        <taxon>Ecdysozoa</taxon>
        <taxon>Nematoda</taxon>
        <taxon>Chromadorea</taxon>
        <taxon>Rhabditida</taxon>
        <taxon>Rhabditina</taxon>
        <taxon>Rhabditomorpha</taxon>
        <taxon>Strongyloidea</taxon>
        <taxon>Heligmosomidae</taxon>
        <taxon>Nippostrongylus</taxon>
    </lineage>
</organism>
<feature type="compositionally biased region" description="Basic residues" evidence="1">
    <location>
        <begin position="145"/>
        <end position="156"/>
    </location>
</feature>
<feature type="compositionally biased region" description="Low complexity" evidence="1">
    <location>
        <begin position="16"/>
        <end position="30"/>
    </location>
</feature>
<feature type="compositionally biased region" description="Polar residues" evidence="1">
    <location>
        <begin position="66"/>
        <end position="98"/>
    </location>
</feature>
<dbReference type="WBParaSite" id="NBR_0001915101-mRNA-1">
    <property type="protein sequence ID" value="NBR_0001915101-mRNA-1"/>
    <property type="gene ID" value="NBR_0001915101"/>
</dbReference>
<feature type="compositionally biased region" description="Basic and acidic residues" evidence="1">
    <location>
        <begin position="1"/>
        <end position="13"/>
    </location>
</feature>
<reference evidence="2 3" key="2">
    <citation type="submission" date="2018-11" db="EMBL/GenBank/DDBJ databases">
        <authorList>
            <consortium name="Pathogen Informatics"/>
        </authorList>
    </citation>
    <scope>NUCLEOTIDE SEQUENCE [LARGE SCALE GENOMIC DNA]</scope>
</reference>
<protein>
    <submittedName>
        <fullName evidence="2 4">Uncharacterized protein</fullName>
    </submittedName>
</protein>
<sequence>MTKERSSSVRRPVDTSLSNSFSSGASSLSSTNYGVKTIRVFKNGDPYHQGAKNFVASSSHFTPHNYGSWTNNPNGQSVQGSFPINPPQSRTSRSQTRNDTAKSPAPKKRSQSGLTIASEKGTKSRASTKSSKAPAPMKVDVSEPKKKKKVLKKKKKPADAALPEAETKKDEKKEESPKEKVEKEEVKEKKSEEAGKETPNQKEEEVPKKEEIAVPEEKPDSPRNTPIRQPLQQRPSTQQLMEKGTATTRNIPMVMSQMRSDHRRRLMKTKNPTEEKKKKEKKKKAKKPSAATTNWGDLSSFTKNIETLLKK</sequence>
<feature type="region of interest" description="Disordered" evidence="1">
    <location>
        <begin position="66"/>
        <end position="297"/>
    </location>
</feature>
<dbReference type="EMBL" id="UYSL01023934">
    <property type="protein sequence ID" value="VDL82881.1"/>
    <property type="molecule type" value="Genomic_DNA"/>
</dbReference>
<keyword evidence="3" id="KW-1185">Reference proteome</keyword>
<evidence type="ECO:0000313" key="4">
    <source>
        <dbReference type="WBParaSite" id="NBR_0001915101-mRNA-1"/>
    </source>
</evidence>
<feature type="compositionally biased region" description="Polar residues" evidence="1">
    <location>
        <begin position="222"/>
        <end position="250"/>
    </location>
</feature>
<reference evidence="4" key="1">
    <citation type="submission" date="2017-02" db="UniProtKB">
        <authorList>
            <consortium name="WormBaseParasite"/>
        </authorList>
    </citation>
    <scope>IDENTIFICATION</scope>
</reference>
<proteinExistence type="predicted"/>
<accession>A0A0N4YPI0</accession>
<dbReference type="Proteomes" id="UP000271162">
    <property type="component" value="Unassembled WGS sequence"/>
</dbReference>
<feature type="region of interest" description="Disordered" evidence="1">
    <location>
        <begin position="1"/>
        <end position="33"/>
    </location>
</feature>
<name>A0A0N4YPI0_NIPBR</name>
<evidence type="ECO:0000256" key="1">
    <source>
        <dbReference type="SAM" id="MobiDB-lite"/>
    </source>
</evidence>
<evidence type="ECO:0000313" key="3">
    <source>
        <dbReference type="Proteomes" id="UP000271162"/>
    </source>
</evidence>
<evidence type="ECO:0000313" key="2">
    <source>
        <dbReference type="EMBL" id="VDL82881.1"/>
    </source>
</evidence>